<gene>
    <name evidence="1" type="ORF">Pmar_PMAR023974</name>
</gene>
<evidence type="ECO:0000313" key="2">
    <source>
        <dbReference type="Proteomes" id="UP000007800"/>
    </source>
</evidence>
<dbReference type="RefSeq" id="XP_002777019.1">
    <property type="nucleotide sequence ID" value="XM_002776973.1"/>
</dbReference>
<name>C5L340_PERM5</name>
<dbReference type="EMBL" id="GG678682">
    <property type="protein sequence ID" value="EER08835.1"/>
    <property type="molecule type" value="Genomic_DNA"/>
</dbReference>
<reference evidence="1 2" key="1">
    <citation type="submission" date="2008-07" db="EMBL/GenBank/DDBJ databases">
        <authorList>
            <person name="El-Sayed N."/>
            <person name="Caler E."/>
            <person name="Inman J."/>
            <person name="Amedeo P."/>
            <person name="Hass B."/>
            <person name="Wortman J."/>
        </authorList>
    </citation>
    <scope>NUCLEOTIDE SEQUENCE [LARGE SCALE GENOMIC DNA]</scope>
    <source>
        <strain evidence="2">ATCC 50983 / TXsc</strain>
    </source>
</reference>
<organism evidence="2">
    <name type="scientific">Perkinsus marinus (strain ATCC 50983 / TXsc)</name>
    <dbReference type="NCBI Taxonomy" id="423536"/>
    <lineage>
        <taxon>Eukaryota</taxon>
        <taxon>Sar</taxon>
        <taxon>Alveolata</taxon>
        <taxon>Perkinsozoa</taxon>
        <taxon>Perkinsea</taxon>
        <taxon>Perkinsida</taxon>
        <taxon>Perkinsidae</taxon>
        <taxon>Perkinsus</taxon>
    </lineage>
</organism>
<keyword evidence="2" id="KW-1185">Reference proteome</keyword>
<dbReference type="Proteomes" id="UP000007800">
    <property type="component" value="Unassembled WGS sequence"/>
</dbReference>
<evidence type="ECO:0000313" key="1">
    <source>
        <dbReference type="EMBL" id="EER08835.1"/>
    </source>
</evidence>
<dbReference type="GeneID" id="9043428"/>
<dbReference type="AlphaFoldDB" id="C5L340"/>
<accession>C5L340</accession>
<sequence length="213" mass="25635">MAQQHVLKENTPFTMTVPWILHKAESPKDVRKQRVGIPKEVRSARRREIMTDFASYVKLLREKSRKYRIEKKMKNAEELYEERMFHSEELRNLHCAEDSHRERIRWRLNDVDWLLVWLEVLMVCIEEFVRVMVTTIEEPYPNRLALNGIVKGQTTFDLRNGDRAVADLPYCCFCWEQFSDLVEAEKHCDTSETHKRTKDDYYKNNNKKESKHE</sequence>
<protein>
    <submittedName>
        <fullName evidence="1">Uncharacterized protein</fullName>
    </submittedName>
</protein>
<dbReference type="InParanoid" id="C5L340"/>
<proteinExistence type="predicted"/>